<evidence type="ECO:0000256" key="8">
    <source>
        <dbReference type="RuleBase" id="RU368083"/>
    </source>
</evidence>
<proteinExistence type="inferred from homology"/>
<dbReference type="GO" id="GO:0006696">
    <property type="term" value="P:ergosterol biosynthetic process"/>
    <property type="evidence" value="ECO:0007669"/>
    <property type="project" value="TreeGrafter"/>
</dbReference>
<comment type="pathway">
    <text evidence="7 8">Steroid metabolism; ergosterol biosynthesis.</text>
</comment>
<sequence length="215" mass="24214">MTRLTLYTVLLATFVGLIAYLDTIKDQFYIFDPNTLQKIAQDNIARYDGNDTQALIDGLVADLHAQYPSNINVKQEWVFNNAGGAMGAMYIIHASITEYVILFGTPVGTEGHTGRFFADDYFIILEGEQWAFAPGQLKKEIYLPGNMHHLARGDSQQYKIPEHGWALEYARGWIPSMLPFGIADTIFSTLDFTTLYHIFRLYGKSVVGQLLAGKF</sequence>
<comment type="subcellular location">
    <subcellularLocation>
        <location evidence="1">Endoplasmic reticulum membrane</location>
    </subcellularLocation>
</comment>
<dbReference type="PANTHER" id="PTHR10868">
    <property type="entry name" value="SIGMA 1-TYPE OPIOID RECEPTOR-RELATED"/>
    <property type="match status" value="1"/>
</dbReference>
<evidence type="ECO:0000313" key="9">
    <source>
        <dbReference type="EMBL" id="RUS29652.1"/>
    </source>
</evidence>
<dbReference type="PANTHER" id="PTHR10868:SF1">
    <property type="entry name" value="SIGMA NON-OPIOID INTRACELLULAR RECEPTOR 1"/>
    <property type="match status" value="1"/>
</dbReference>
<dbReference type="EMBL" id="RBNJ01004890">
    <property type="protein sequence ID" value="RUS29652.1"/>
    <property type="molecule type" value="Genomic_DNA"/>
</dbReference>
<evidence type="ECO:0000256" key="1">
    <source>
        <dbReference type="ARBA" id="ARBA00004586"/>
    </source>
</evidence>
<protein>
    <recommendedName>
        <fullName evidence="8">C-8 sterol isomerase</fullName>
        <ecNumber evidence="8">5.-.-.-</ecNumber>
    </recommendedName>
    <alternativeName>
        <fullName evidence="8">Delta-8--delta-7 sterol isomerase</fullName>
    </alternativeName>
</protein>
<accession>A0A433QIM3</accession>
<evidence type="ECO:0000313" key="10">
    <source>
        <dbReference type="Proteomes" id="UP000274822"/>
    </source>
</evidence>
<keyword evidence="9" id="KW-0675">Receptor</keyword>
<keyword evidence="4" id="KW-0256">Endoplasmic reticulum</keyword>
<evidence type="ECO:0000256" key="6">
    <source>
        <dbReference type="ARBA" id="ARBA00023136"/>
    </source>
</evidence>
<evidence type="ECO:0000256" key="5">
    <source>
        <dbReference type="ARBA" id="ARBA00022989"/>
    </source>
</evidence>
<comment type="function">
    <text evidence="8">Catalyzes the reaction which results in unsaturation at C-7 in the B ring of sterols.</text>
</comment>
<dbReference type="EC" id="5.-.-.-" evidence="8"/>
<dbReference type="Proteomes" id="UP000274822">
    <property type="component" value="Unassembled WGS sequence"/>
</dbReference>
<keyword evidence="10" id="KW-1185">Reference proteome</keyword>
<evidence type="ECO:0000256" key="4">
    <source>
        <dbReference type="ARBA" id="ARBA00022824"/>
    </source>
</evidence>
<dbReference type="InterPro" id="IPR006716">
    <property type="entry name" value="ERG2_sigma1_rcpt-like"/>
</dbReference>
<keyword evidence="5" id="KW-1133">Transmembrane helix</keyword>
<keyword evidence="3" id="KW-0812">Transmembrane</keyword>
<dbReference type="UniPathway" id="UPA00768"/>
<comment type="caution">
    <text evidence="9">The sequence shown here is derived from an EMBL/GenBank/DDBJ whole genome shotgun (WGS) entry which is preliminary data.</text>
</comment>
<keyword evidence="6" id="KW-0472">Membrane</keyword>
<name>A0A433QIM3_9FUNG</name>
<comment type="similarity">
    <text evidence="2 8">Belongs to the ERG2 family.</text>
</comment>
<gene>
    <name evidence="9" type="ORF">BC938DRAFT_480413</name>
</gene>
<dbReference type="GO" id="GO:0005789">
    <property type="term" value="C:endoplasmic reticulum membrane"/>
    <property type="evidence" value="ECO:0007669"/>
    <property type="project" value="UniProtKB-SubCell"/>
</dbReference>
<evidence type="ECO:0000256" key="3">
    <source>
        <dbReference type="ARBA" id="ARBA00022692"/>
    </source>
</evidence>
<evidence type="ECO:0000256" key="7">
    <source>
        <dbReference type="ARBA" id="ARBA00029435"/>
    </source>
</evidence>
<dbReference type="Pfam" id="PF04622">
    <property type="entry name" value="ERG2_Sigma1R"/>
    <property type="match status" value="1"/>
</dbReference>
<reference evidence="9 10" key="1">
    <citation type="journal article" date="2018" name="New Phytol.">
        <title>Phylogenomics of Endogonaceae and evolution of mycorrhizas within Mucoromycota.</title>
        <authorList>
            <person name="Chang Y."/>
            <person name="Desiro A."/>
            <person name="Na H."/>
            <person name="Sandor L."/>
            <person name="Lipzen A."/>
            <person name="Clum A."/>
            <person name="Barry K."/>
            <person name="Grigoriev I.V."/>
            <person name="Martin F.M."/>
            <person name="Stajich J.E."/>
            <person name="Smith M.E."/>
            <person name="Bonito G."/>
            <person name="Spatafora J.W."/>
        </authorList>
    </citation>
    <scope>NUCLEOTIDE SEQUENCE [LARGE SCALE GENOMIC DNA]</scope>
    <source>
        <strain evidence="9 10">AD002</strain>
    </source>
</reference>
<dbReference type="AlphaFoldDB" id="A0A433QIM3"/>
<organism evidence="9 10">
    <name type="scientific">Jimgerdemannia flammicorona</name>
    <dbReference type="NCBI Taxonomy" id="994334"/>
    <lineage>
        <taxon>Eukaryota</taxon>
        <taxon>Fungi</taxon>
        <taxon>Fungi incertae sedis</taxon>
        <taxon>Mucoromycota</taxon>
        <taxon>Mucoromycotina</taxon>
        <taxon>Endogonomycetes</taxon>
        <taxon>Endogonales</taxon>
        <taxon>Endogonaceae</taxon>
        <taxon>Jimgerdemannia</taxon>
    </lineage>
</organism>
<evidence type="ECO:0000256" key="2">
    <source>
        <dbReference type="ARBA" id="ARBA00007141"/>
    </source>
</evidence>